<evidence type="ECO:0000256" key="5">
    <source>
        <dbReference type="ARBA" id="ARBA00023136"/>
    </source>
</evidence>
<dbReference type="PANTHER" id="PTHR34820:SF4">
    <property type="entry name" value="INNER MEMBRANE PROTEIN YEBZ"/>
    <property type="match status" value="1"/>
</dbReference>
<dbReference type="InterPro" id="IPR008457">
    <property type="entry name" value="Cu-R_CopD_dom"/>
</dbReference>
<sequence length="357" mass="40512">MYIYLFETLLYLSFAFTGGFILLLFVPEGSKPQMKIPFDLFQYGLLAIPVFSFMSILRTSFILRAFAENMPYYELLLIVLKDYKFGNAWIWMLIGGAAMYAIAQLFRPKIHRFKWLLAGIWCLTVLAHGWASHPAGFSSLGFVYQSVHVAAVSLWLGVLILVAWFTSGSLNWKPFVRWYTPMAVSSMLLIVFAGFAMMYILVDGYFRSWGINYGEALLLKHLVFLPLLLLAFMNGFLTKISKQGKDERKLIRWLRIETVIALAILAITAYMGMQEPPHEGEFEDPVPSGLFTLLHGDVSLLNMRWHWNLPSVVLILVGGAALSMLFSSYKRNKHSHFSLLAALAVICLFLGLLLAVH</sequence>
<keyword evidence="9" id="KW-1185">Reference proteome</keyword>
<reference evidence="8 9" key="1">
    <citation type="submission" date="2018-08" db="EMBL/GenBank/DDBJ databases">
        <title>Paenibacillus sp. M4BSY-1, whole genome shotgun sequence.</title>
        <authorList>
            <person name="Tuo L."/>
        </authorList>
    </citation>
    <scope>NUCLEOTIDE SEQUENCE [LARGE SCALE GENOMIC DNA]</scope>
    <source>
        <strain evidence="8 9">M4BSY-1</strain>
    </source>
</reference>
<feature type="transmembrane region" description="Helical" evidence="6">
    <location>
        <begin position="178"/>
        <end position="202"/>
    </location>
</feature>
<dbReference type="GO" id="GO:0006825">
    <property type="term" value="P:copper ion transport"/>
    <property type="evidence" value="ECO:0007669"/>
    <property type="project" value="InterPro"/>
</dbReference>
<dbReference type="EMBL" id="QUBQ01000001">
    <property type="protein sequence ID" value="REK76719.1"/>
    <property type="molecule type" value="Genomic_DNA"/>
</dbReference>
<feature type="transmembrane region" description="Helical" evidence="6">
    <location>
        <begin position="337"/>
        <end position="356"/>
    </location>
</feature>
<dbReference type="Pfam" id="PF05425">
    <property type="entry name" value="CopD"/>
    <property type="match status" value="1"/>
</dbReference>
<feature type="domain" description="Copper resistance protein D" evidence="7">
    <location>
        <begin position="175"/>
        <end position="270"/>
    </location>
</feature>
<comment type="subcellular location">
    <subcellularLocation>
        <location evidence="1">Cell membrane</location>
        <topology evidence="1">Multi-pass membrane protein</topology>
    </subcellularLocation>
</comment>
<evidence type="ECO:0000256" key="1">
    <source>
        <dbReference type="ARBA" id="ARBA00004651"/>
    </source>
</evidence>
<name>A0A371PM49_9BACL</name>
<evidence type="ECO:0000256" key="6">
    <source>
        <dbReference type="SAM" id="Phobius"/>
    </source>
</evidence>
<protein>
    <recommendedName>
        <fullName evidence="7">Copper resistance protein D domain-containing protein</fullName>
    </recommendedName>
</protein>
<feature type="transmembrane region" description="Helical" evidence="6">
    <location>
        <begin position="6"/>
        <end position="26"/>
    </location>
</feature>
<feature type="transmembrane region" description="Helical" evidence="6">
    <location>
        <begin position="222"/>
        <end position="241"/>
    </location>
</feature>
<feature type="transmembrane region" description="Helical" evidence="6">
    <location>
        <begin position="143"/>
        <end position="166"/>
    </location>
</feature>
<evidence type="ECO:0000259" key="7">
    <source>
        <dbReference type="Pfam" id="PF05425"/>
    </source>
</evidence>
<dbReference type="OrthoDB" id="2387346at2"/>
<accession>A0A371PM49</accession>
<dbReference type="RefSeq" id="WP_116043808.1">
    <property type="nucleotide sequence ID" value="NZ_QUBQ01000001.1"/>
</dbReference>
<dbReference type="GO" id="GO:0005886">
    <property type="term" value="C:plasma membrane"/>
    <property type="evidence" value="ECO:0007669"/>
    <property type="project" value="UniProtKB-SubCell"/>
</dbReference>
<gene>
    <name evidence="8" type="ORF">DX130_06685</name>
</gene>
<evidence type="ECO:0000313" key="9">
    <source>
        <dbReference type="Proteomes" id="UP000261905"/>
    </source>
</evidence>
<evidence type="ECO:0000256" key="2">
    <source>
        <dbReference type="ARBA" id="ARBA00022475"/>
    </source>
</evidence>
<comment type="caution">
    <text evidence="8">The sequence shown here is derived from an EMBL/GenBank/DDBJ whole genome shotgun (WGS) entry which is preliminary data.</text>
</comment>
<keyword evidence="2" id="KW-1003">Cell membrane</keyword>
<feature type="transmembrane region" description="Helical" evidence="6">
    <location>
        <begin position="46"/>
        <end position="67"/>
    </location>
</feature>
<keyword evidence="5 6" id="KW-0472">Membrane</keyword>
<evidence type="ECO:0000256" key="3">
    <source>
        <dbReference type="ARBA" id="ARBA00022692"/>
    </source>
</evidence>
<organism evidence="8 9">
    <name type="scientific">Paenibacillus paeoniae</name>
    <dbReference type="NCBI Taxonomy" id="2292705"/>
    <lineage>
        <taxon>Bacteria</taxon>
        <taxon>Bacillati</taxon>
        <taxon>Bacillota</taxon>
        <taxon>Bacilli</taxon>
        <taxon>Bacillales</taxon>
        <taxon>Paenibacillaceae</taxon>
        <taxon>Paenibacillus</taxon>
    </lineage>
</organism>
<keyword evidence="4 6" id="KW-1133">Transmembrane helix</keyword>
<feature type="transmembrane region" description="Helical" evidence="6">
    <location>
        <begin position="253"/>
        <end position="273"/>
    </location>
</feature>
<feature type="transmembrane region" description="Helical" evidence="6">
    <location>
        <begin position="305"/>
        <end position="325"/>
    </location>
</feature>
<dbReference type="Proteomes" id="UP000261905">
    <property type="component" value="Unassembled WGS sequence"/>
</dbReference>
<evidence type="ECO:0000256" key="4">
    <source>
        <dbReference type="ARBA" id="ARBA00022989"/>
    </source>
</evidence>
<dbReference type="InterPro" id="IPR032694">
    <property type="entry name" value="CopC/D"/>
</dbReference>
<proteinExistence type="predicted"/>
<keyword evidence="3 6" id="KW-0812">Transmembrane</keyword>
<dbReference type="AlphaFoldDB" id="A0A371PM49"/>
<dbReference type="PANTHER" id="PTHR34820">
    <property type="entry name" value="INNER MEMBRANE PROTEIN YEBZ"/>
    <property type="match status" value="1"/>
</dbReference>
<feature type="transmembrane region" description="Helical" evidence="6">
    <location>
        <begin position="87"/>
        <end position="106"/>
    </location>
</feature>
<evidence type="ECO:0000313" key="8">
    <source>
        <dbReference type="EMBL" id="REK76719.1"/>
    </source>
</evidence>
<feature type="transmembrane region" description="Helical" evidence="6">
    <location>
        <begin position="113"/>
        <end position="131"/>
    </location>
</feature>